<evidence type="ECO:0000259" key="4">
    <source>
        <dbReference type="PROSITE" id="PS50893"/>
    </source>
</evidence>
<comment type="caution">
    <text evidence="5">The sequence shown here is derived from an EMBL/GenBank/DDBJ whole genome shotgun (WGS) entry which is preliminary data.</text>
</comment>
<evidence type="ECO:0000313" key="5">
    <source>
        <dbReference type="EMBL" id="MFD3393886.1"/>
    </source>
</evidence>
<accession>A0ABW6DAW1</accession>
<dbReference type="Gene3D" id="3.40.50.300">
    <property type="entry name" value="P-loop containing nucleotide triphosphate hydrolases"/>
    <property type="match status" value="1"/>
</dbReference>
<dbReference type="InterPro" id="IPR027417">
    <property type="entry name" value="P-loop_NTPase"/>
</dbReference>
<dbReference type="GO" id="GO:0005524">
    <property type="term" value="F:ATP binding"/>
    <property type="evidence" value="ECO:0007669"/>
    <property type="project" value="UniProtKB-KW"/>
</dbReference>
<dbReference type="SMART" id="SM00382">
    <property type="entry name" value="AAA"/>
    <property type="match status" value="1"/>
</dbReference>
<dbReference type="RefSeq" id="WP_377982765.1">
    <property type="nucleotide sequence ID" value="NZ_JBBKXZ010000001.1"/>
</dbReference>
<keyword evidence="3 5" id="KW-0067">ATP-binding</keyword>
<organism evidence="5 6">
    <name type="scientific">Aquirufa avitistagni</name>
    <dbReference type="NCBI Taxonomy" id="3104728"/>
    <lineage>
        <taxon>Bacteria</taxon>
        <taxon>Pseudomonadati</taxon>
        <taxon>Bacteroidota</taxon>
        <taxon>Cytophagia</taxon>
        <taxon>Cytophagales</taxon>
        <taxon>Flectobacillaceae</taxon>
        <taxon>Aquirufa</taxon>
    </lineage>
</organism>
<keyword evidence="6" id="KW-1185">Reference proteome</keyword>
<evidence type="ECO:0000256" key="3">
    <source>
        <dbReference type="ARBA" id="ARBA00022840"/>
    </source>
</evidence>
<dbReference type="InterPro" id="IPR003593">
    <property type="entry name" value="AAA+_ATPase"/>
</dbReference>
<dbReference type="Proteomes" id="UP001598138">
    <property type="component" value="Unassembled WGS sequence"/>
</dbReference>
<dbReference type="EMBL" id="JBBKXZ010000001">
    <property type="protein sequence ID" value="MFD3393886.1"/>
    <property type="molecule type" value="Genomic_DNA"/>
</dbReference>
<dbReference type="PROSITE" id="PS00211">
    <property type="entry name" value="ABC_TRANSPORTER_1"/>
    <property type="match status" value="1"/>
</dbReference>
<feature type="domain" description="ABC transporter" evidence="4">
    <location>
        <begin position="3"/>
        <end position="202"/>
    </location>
</feature>
<dbReference type="PANTHER" id="PTHR42939">
    <property type="entry name" value="ABC TRANSPORTER ATP-BINDING PROTEIN ALBC-RELATED"/>
    <property type="match status" value="1"/>
</dbReference>
<dbReference type="InterPro" id="IPR003439">
    <property type="entry name" value="ABC_transporter-like_ATP-bd"/>
</dbReference>
<reference evidence="5 6" key="1">
    <citation type="submission" date="2024-03" db="EMBL/GenBank/DDBJ databases">
        <title>Aquirufa genome sequencing.</title>
        <authorList>
            <person name="Pitt A."/>
            <person name="Hahn M.W."/>
        </authorList>
    </citation>
    <scope>NUCLEOTIDE SEQUENCE [LARGE SCALE GENOMIC DNA]</scope>
    <source>
        <strain evidence="5 6">OSTEICH-129V</strain>
    </source>
</reference>
<name>A0ABW6DAW1_9BACT</name>
<evidence type="ECO:0000313" key="6">
    <source>
        <dbReference type="Proteomes" id="UP001598138"/>
    </source>
</evidence>
<gene>
    <name evidence="5" type="ORF">U0R10_04575</name>
</gene>
<dbReference type="InterPro" id="IPR051782">
    <property type="entry name" value="ABC_Transporter_VariousFunc"/>
</dbReference>
<evidence type="ECO:0000256" key="2">
    <source>
        <dbReference type="ARBA" id="ARBA00022741"/>
    </source>
</evidence>
<evidence type="ECO:0000256" key="1">
    <source>
        <dbReference type="ARBA" id="ARBA00022448"/>
    </source>
</evidence>
<dbReference type="Pfam" id="PF00005">
    <property type="entry name" value="ABC_tran"/>
    <property type="match status" value="1"/>
</dbReference>
<protein>
    <submittedName>
        <fullName evidence="5">ATP-binding cassette domain-containing protein</fullName>
    </submittedName>
</protein>
<dbReference type="PANTHER" id="PTHR42939:SF1">
    <property type="entry name" value="ABC TRANSPORTER ATP-BINDING PROTEIN ALBC-RELATED"/>
    <property type="match status" value="1"/>
</dbReference>
<sequence length="206" mass="22981">MKIIATGVEKKFRKEWIFKNVHGTFSAGHAYALVGPNGTGKSTLLKILAQFSLPTHGQVEFVHADGTAISIHEAHQYVAYAAPYVDVIEEFTLSELIEFLQKLGFIPADLTLLGFEKYMELSPGKAKLIKNYSSGMRQKIKLACALLSPRPILCLDEPTSNLDEKAKQWFIAKLNENRAKLIFIASNEALEIALCEHQIAITDYKN</sequence>
<dbReference type="SUPFAM" id="SSF52540">
    <property type="entry name" value="P-loop containing nucleoside triphosphate hydrolases"/>
    <property type="match status" value="1"/>
</dbReference>
<proteinExistence type="predicted"/>
<dbReference type="PROSITE" id="PS50893">
    <property type="entry name" value="ABC_TRANSPORTER_2"/>
    <property type="match status" value="1"/>
</dbReference>
<dbReference type="InterPro" id="IPR017871">
    <property type="entry name" value="ABC_transporter-like_CS"/>
</dbReference>
<keyword evidence="2" id="KW-0547">Nucleotide-binding</keyword>
<keyword evidence="1" id="KW-0813">Transport</keyword>